<evidence type="ECO:0000313" key="1">
    <source>
        <dbReference type="EMBL" id="MBU5670196.1"/>
    </source>
</evidence>
<keyword evidence="2" id="KW-1185">Reference proteome</keyword>
<evidence type="ECO:0000313" key="2">
    <source>
        <dbReference type="Proteomes" id="UP000783742"/>
    </source>
</evidence>
<gene>
    <name evidence="1" type="ORF">KQI68_10235</name>
</gene>
<dbReference type="Proteomes" id="UP000783742">
    <property type="component" value="Unassembled WGS sequence"/>
</dbReference>
<name>A0ABS6FJQ2_9FIRM</name>
<organism evidence="1 2">
    <name type="scientific">Peptoniphilus ovalis</name>
    <dbReference type="NCBI Taxonomy" id="2841503"/>
    <lineage>
        <taxon>Bacteria</taxon>
        <taxon>Bacillati</taxon>
        <taxon>Bacillota</taxon>
        <taxon>Tissierellia</taxon>
        <taxon>Tissierellales</taxon>
        <taxon>Peptoniphilaceae</taxon>
        <taxon>Peptoniphilus</taxon>
    </lineage>
</organism>
<protein>
    <submittedName>
        <fullName evidence="1">Uncharacterized protein</fullName>
    </submittedName>
</protein>
<accession>A0ABS6FJQ2</accession>
<comment type="caution">
    <text evidence="1">The sequence shown here is derived from an EMBL/GenBank/DDBJ whole genome shotgun (WGS) entry which is preliminary data.</text>
</comment>
<dbReference type="RefSeq" id="WP_216550020.1">
    <property type="nucleotide sequence ID" value="NZ_JAHLQO010000011.1"/>
</dbReference>
<reference evidence="1 2" key="1">
    <citation type="submission" date="2021-06" db="EMBL/GenBank/DDBJ databases">
        <authorList>
            <person name="Sun Q."/>
            <person name="Li D."/>
        </authorList>
    </citation>
    <scope>NUCLEOTIDE SEQUENCE [LARGE SCALE GENOMIC DNA]</scope>
    <source>
        <strain evidence="1 2">MSJ-1</strain>
    </source>
</reference>
<dbReference type="EMBL" id="JAHLQO010000011">
    <property type="protein sequence ID" value="MBU5670196.1"/>
    <property type="molecule type" value="Genomic_DNA"/>
</dbReference>
<sequence length="109" mass="12754">MLKKNEEIAAAFFEDKDFLIIGAAQKTIWEDGKPTNEKCLEVRGFVMFDDLDFQEYRFKYKDNSKIAKKILDLKNNGFVKVSEMPGYDRELLFNYKDAYFGQNLVGCEI</sequence>
<proteinExistence type="predicted"/>